<dbReference type="InterPro" id="IPR000843">
    <property type="entry name" value="HTH_LacI"/>
</dbReference>
<dbReference type="CDD" id="cd01574">
    <property type="entry name" value="PBP1_LacI"/>
    <property type="match status" value="1"/>
</dbReference>
<keyword evidence="1" id="KW-0805">Transcription regulation</keyword>
<dbReference type="PROSITE" id="PS50932">
    <property type="entry name" value="HTH_LACI_2"/>
    <property type="match status" value="1"/>
</dbReference>
<comment type="caution">
    <text evidence="5">The sequence shown here is derived from an EMBL/GenBank/DDBJ whole genome shotgun (WGS) entry which is preliminary data.</text>
</comment>
<dbReference type="Pfam" id="PF00356">
    <property type="entry name" value="LacI"/>
    <property type="match status" value="1"/>
</dbReference>
<dbReference type="AlphaFoldDB" id="A0A3P1SED6"/>
<dbReference type="PANTHER" id="PTHR30146:SF153">
    <property type="entry name" value="LACTOSE OPERON REPRESSOR"/>
    <property type="match status" value="1"/>
</dbReference>
<dbReference type="Proteomes" id="UP000280444">
    <property type="component" value="Unassembled WGS sequence"/>
</dbReference>
<dbReference type="InterPro" id="IPR028082">
    <property type="entry name" value="Peripla_BP_I"/>
</dbReference>
<gene>
    <name evidence="5" type="ORF">EII11_06450</name>
</gene>
<dbReference type="EMBL" id="RQZF01000005">
    <property type="protein sequence ID" value="RRC95270.1"/>
    <property type="molecule type" value="Genomic_DNA"/>
</dbReference>
<evidence type="ECO:0000256" key="1">
    <source>
        <dbReference type="ARBA" id="ARBA00023015"/>
    </source>
</evidence>
<evidence type="ECO:0000256" key="2">
    <source>
        <dbReference type="ARBA" id="ARBA00023125"/>
    </source>
</evidence>
<name>A0A3P1SED6_9ACTO</name>
<keyword evidence="6" id="KW-1185">Reference proteome</keyword>
<dbReference type="Gene3D" id="3.40.50.2300">
    <property type="match status" value="2"/>
</dbReference>
<feature type="domain" description="HTH lacI-type" evidence="4">
    <location>
        <begin position="12"/>
        <end position="66"/>
    </location>
</feature>
<evidence type="ECO:0000313" key="6">
    <source>
        <dbReference type="Proteomes" id="UP000280444"/>
    </source>
</evidence>
<dbReference type="SMART" id="SM00354">
    <property type="entry name" value="HTH_LACI"/>
    <property type="match status" value="1"/>
</dbReference>
<protein>
    <submittedName>
        <fullName evidence="5">LacI family transcriptional regulator</fullName>
    </submittedName>
</protein>
<dbReference type="OrthoDB" id="9785139at2"/>
<keyword evidence="2" id="KW-0238">DNA-binding</keyword>
<evidence type="ECO:0000256" key="3">
    <source>
        <dbReference type="ARBA" id="ARBA00023163"/>
    </source>
</evidence>
<proteinExistence type="predicted"/>
<dbReference type="PROSITE" id="PS00356">
    <property type="entry name" value="HTH_LACI_1"/>
    <property type="match status" value="1"/>
</dbReference>
<dbReference type="PANTHER" id="PTHR30146">
    <property type="entry name" value="LACI-RELATED TRANSCRIPTIONAL REPRESSOR"/>
    <property type="match status" value="1"/>
</dbReference>
<dbReference type="InterPro" id="IPR046335">
    <property type="entry name" value="LacI/GalR-like_sensor"/>
</dbReference>
<dbReference type="CDD" id="cd01392">
    <property type="entry name" value="HTH_LacI"/>
    <property type="match status" value="1"/>
</dbReference>
<evidence type="ECO:0000259" key="4">
    <source>
        <dbReference type="PROSITE" id="PS50932"/>
    </source>
</evidence>
<dbReference type="RefSeq" id="WP_124870364.1">
    <property type="nucleotide sequence ID" value="NZ_RQZF01000005.1"/>
</dbReference>
<reference evidence="5 6" key="1">
    <citation type="submission" date="2018-11" db="EMBL/GenBank/DDBJ databases">
        <title>Genomes From Bacteria Associated with the Canine Oral Cavity: a Test Case for Automated Genome-Based Taxonomic Assignment.</title>
        <authorList>
            <person name="Coil D.A."/>
            <person name="Jospin G."/>
            <person name="Darling A.E."/>
            <person name="Wallis C."/>
            <person name="Davis I.J."/>
            <person name="Harris S."/>
            <person name="Eisen J.A."/>
            <person name="Holcombe L.J."/>
            <person name="O'Flynn C."/>
        </authorList>
    </citation>
    <scope>NUCLEOTIDE SEQUENCE [LARGE SCALE GENOMIC DNA]</scope>
    <source>
        <strain evidence="5 6">OH770</strain>
    </source>
</reference>
<dbReference type="GO" id="GO:0000976">
    <property type="term" value="F:transcription cis-regulatory region binding"/>
    <property type="evidence" value="ECO:0007669"/>
    <property type="project" value="TreeGrafter"/>
</dbReference>
<dbReference type="Gene3D" id="1.10.260.40">
    <property type="entry name" value="lambda repressor-like DNA-binding domains"/>
    <property type="match status" value="1"/>
</dbReference>
<dbReference type="Pfam" id="PF13377">
    <property type="entry name" value="Peripla_BP_3"/>
    <property type="match status" value="1"/>
</dbReference>
<accession>A0A3P1SED6</accession>
<dbReference type="InterPro" id="IPR010982">
    <property type="entry name" value="Lambda_DNA-bd_dom_sf"/>
</dbReference>
<dbReference type="GO" id="GO:0003700">
    <property type="term" value="F:DNA-binding transcription factor activity"/>
    <property type="evidence" value="ECO:0007669"/>
    <property type="project" value="TreeGrafter"/>
</dbReference>
<evidence type="ECO:0000313" key="5">
    <source>
        <dbReference type="EMBL" id="RRC95270.1"/>
    </source>
</evidence>
<sequence>MDALPSSPHRRARMRDVAELAKVSHQTVSRVINGVGVVAPETRERVLAAIKTLGYRPNSAARALVTQRSGLLGIISPAQSYFGPTSMQLGVELAAHDQGFLTILSPLEEFTTETLSDAIGRFSSLSVEAIIVIEPLESILLDLEHFDTPIPVVSVMSPTMGRRLGTPTATLDHIPGIRALLAHLRQLGHERIAHLRGRDGWYESREREECYRHEMWAAGLTPWVIPTNSWAAHSACEAVMELPVASMPTAFFAASDDLALGAIHALQLRGIRVPEDVSVVGVDDTPTSPFLTPALTTVRQDFAAVGKALVELALECIDKGEASARTIPVELILRDSTARARAHPLTEVPTLACDGAGRPGILSKE</sequence>
<organism evidence="5 6">
    <name type="scientific">Schaalia canis</name>
    <dbReference type="NCBI Taxonomy" id="100469"/>
    <lineage>
        <taxon>Bacteria</taxon>
        <taxon>Bacillati</taxon>
        <taxon>Actinomycetota</taxon>
        <taxon>Actinomycetes</taxon>
        <taxon>Actinomycetales</taxon>
        <taxon>Actinomycetaceae</taxon>
        <taxon>Schaalia</taxon>
    </lineage>
</organism>
<dbReference type="SUPFAM" id="SSF53822">
    <property type="entry name" value="Periplasmic binding protein-like I"/>
    <property type="match status" value="1"/>
</dbReference>
<dbReference type="SUPFAM" id="SSF47413">
    <property type="entry name" value="lambda repressor-like DNA-binding domains"/>
    <property type="match status" value="1"/>
</dbReference>
<keyword evidence="3" id="KW-0804">Transcription</keyword>